<dbReference type="InterPro" id="IPR042063">
    <property type="entry name" value="Ubi_acti_E1_SCCH"/>
</dbReference>
<keyword evidence="7" id="KW-0833">Ubl conjugation pathway</keyword>
<keyword evidence="9" id="KW-0067">ATP-binding</keyword>
<dbReference type="PRINTS" id="PR01849">
    <property type="entry name" value="UBIQUITINACT"/>
</dbReference>
<evidence type="ECO:0000259" key="16">
    <source>
        <dbReference type="PROSITE" id="PS51746"/>
    </source>
</evidence>
<dbReference type="PROSITE" id="PS01032">
    <property type="entry name" value="PPM_1"/>
    <property type="match status" value="1"/>
</dbReference>
<dbReference type="Proteomes" id="UP000054937">
    <property type="component" value="Unassembled WGS sequence"/>
</dbReference>
<dbReference type="GO" id="GO:0005524">
    <property type="term" value="F:ATP binding"/>
    <property type="evidence" value="ECO:0007669"/>
    <property type="project" value="UniProtKB-KW"/>
</dbReference>
<dbReference type="Gene3D" id="3.10.110.10">
    <property type="entry name" value="Ubiquitin Conjugating Enzyme"/>
    <property type="match status" value="1"/>
</dbReference>
<feature type="coiled-coil region" evidence="13">
    <location>
        <begin position="1177"/>
        <end position="1204"/>
    </location>
</feature>
<gene>
    <name evidence="17" type="ORF">PPERSA_11205</name>
</gene>
<dbReference type="GO" id="GO:0016567">
    <property type="term" value="P:protein ubiquitination"/>
    <property type="evidence" value="ECO:0007669"/>
    <property type="project" value="UniProtKB-UniPathway"/>
</dbReference>
<dbReference type="Pfam" id="PF00179">
    <property type="entry name" value="UQ_con"/>
    <property type="match status" value="1"/>
</dbReference>
<evidence type="ECO:0000256" key="7">
    <source>
        <dbReference type="ARBA" id="ARBA00022786"/>
    </source>
</evidence>
<dbReference type="Gene3D" id="3.50.50.80">
    <property type="entry name" value="Ubiquitin-activating enzyme E1, inactive adenylation domain, subdomain 1"/>
    <property type="match status" value="1"/>
</dbReference>
<dbReference type="OrthoDB" id="47801at2759"/>
<dbReference type="Gene3D" id="3.40.50.12550">
    <property type="entry name" value="Ubiquitin-activating enzyme E1, inactive adenylation domain, subdomain 2"/>
    <property type="match status" value="1"/>
</dbReference>
<dbReference type="GO" id="GO:0046872">
    <property type="term" value="F:metal ion binding"/>
    <property type="evidence" value="ECO:0007669"/>
    <property type="project" value="UniProtKB-KW"/>
</dbReference>
<dbReference type="InterPro" id="IPR045886">
    <property type="entry name" value="ThiF/MoeB/HesA"/>
</dbReference>
<dbReference type="InterPro" id="IPR035985">
    <property type="entry name" value="Ubiquitin-activating_enz"/>
</dbReference>
<comment type="similarity">
    <text evidence="3">Belongs to the ubiquitin-activating E1 family.</text>
</comment>
<keyword evidence="13" id="KW-0175">Coiled coil</keyword>
<feature type="compositionally biased region" description="Basic residues" evidence="14">
    <location>
        <begin position="634"/>
        <end position="643"/>
    </location>
</feature>
<feature type="compositionally biased region" description="Basic and acidic residues" evidence="14">
    <location>
        <begin position="2050"/>
        <end position="2066"/>
    </location>
</feature>
<feature type="active site" description="Glycyl thioester intermediate" evidence="11">
    <location>
        <position position="1869"/>
    </location>
</feature>
<evidence type="ECO:0000256" key="1">
    <source>
        <dbReference type="ARBA" id="ARBA00004170"/>
    </source>
</evidence>
<comment type="caution">
    <text evidence="17">The sequence shown here is derived from an EMBL/GenBank/DDBJ whole genome shotgun (WGS) entry which is preliminary data.</text>
</comment>
<sequence length="2350" mass="274477">MGAYLEKPVTRKNTQENKNNILRYVCSQMQGWRINMEDAEICDLSLNGGLIQLFAIFDGHGGSEVAQFCKKNFVNELRKNKNFASSKFKEALSETFLKMDELLIQNQKKQNQSNQFQDTVTGGCTACVVMITRDKIYCANAGDSRAVLSQSGVAIPLSQDHKPDNPKEKQRIEKAGGNIWDGRVNGNINISRAIGDLQFKSDEKLPPNQQLIIAEPEIYEYELNSKSIPDFIVMGCDGIWEVLNNQQVVSHFEKDLKQKTFKNCVEEFLNNILAKDTKGPQNIEKGEKIVNPDEQEDIIDFILMDYEVNVRQMLEQLEQFLFNQDELQNIFVRISKIFNVISLELQKVENQDKDTSFLDEREQNEIFIQSSLLNSQQKKEINKMLINQNEKFMQDKIDGKNNIEKGNWKFIFDSGESLGLDFNQMLNKLEGKKNLMILIQLYKQGKICILGAFTSQFMNENGGYSQFEQITERHLRKLEIHQINTDNYDELIGKSLSQFDYIVNEKQIQLSYYQFLREERVFIVPKKIEIGQIIQQLILKNQNQEEKLEGFGGLQINGDTKILGEEQQLSTIFEFTQDKKITNSDIIDLFIQDRRPENKNRLNQDQQVEGKKEKEENQERKISEDEIFQPNLKQTKKQKKSKMIGKQIQNDCKTDQKQKEQKNENENLQNIVFDFQDKNQVQKIFQRDFNQEGQVMLLNCLGQIFRVGKKDRKIKINMINRKIFYNVCINNNQQELSQGLQNKLDQEQNQGSSLAEILIQVIKNNSFIQQIENPYIYENLLTLLKQLIEYEDLLSLFVQENFESTLFEEFQNIQIQIKFNEKNYQKNLIQESKQLDFKKQEELAYNFQKIKNQYHKILEQLKNNLEFYGYINIFNPIKNLNELNKLENQDKNGNIQQNQKFIQKMSLDNKYQNFMKQFLCRGVDMSNMKHHFEKENSNKGVINPQKITRLIQEIAEMNSSLPSQISNAIFVAYNNENLDYMKALIMGSEDTPYANGSFIFDIYFDCDYPNSPPKCVIVTTGHGKVRFNPNLYKDGKVCLSLLGTWRGQNNIENWNPKVSNLTQILISIQSMVMSNQVLFNEPGYQDKIGTKEGDLNNAGYINVVRWSTLRYGMIEQIRNPNKAFEDVILANFSMKREIILKQMYQWINEAEKPALYEGLTYDHNKELIDKIKQIGYKEMLIEQVEILKAELDKLQQKFKLIKEGQYGEQQQLKLKINYNMLSPIQSMDQKIQKLKDIQMDVLTGAEDLSKIDVTYSEIKTTKQMDIQNKEFENRVSRSIGALGKNAIVKQSTAQVFIAGMDSTGIEIAKNLVLTGVQKVVIYDKKKVEKQDLLGQFYLEEKDVEQKKNRAEASVNKLQSLNQYVQVESYPEKYSLEMGINKTLGDYFLGNFDVIILINQDQDLALKINAMCRKNDKKVYFLNVQQIGFYTRIINDFGDEFIVEEQDSEPPVEILIEETIFLEEDDNKFKFKLQLVQGQDQLIQQIEKNMQFQLQQIDNNQKDDRKQILVTVLEKQLKQLQQNDQGIQKIHEIIVQCEQNINFGNCLGKQIKNKKLCQFQSLREIYQGLTQNEDKIKELPFDKQFFYCQGILPAQSAITGGLTAQEALKAITKKWNPIEQIMFYDTEELADNEKINQKLKEIVAQQEDSIINILINQQAKEFLDLEKLLQIKITQLEKIKNDNIYYKLAVLLGMENLENLQNQKIFQIGAGAIGCELLKNYAMLGIGSQKNGQILVTDPDLIENSNLSRQFLFREKHIKKSKSMTAAAVIQQFNKQLQGKIFAKQDKIGPQSENMYNDQFIRQQNIIMNALDNVQARVYVDQRCVKNQVPLIESGTLGSKGHVQVVIPFLTESYGSKKDPQNDSNQIPVCTLKMFPEETIHCVEWARDKFQKFFNDKIQNSRKILQKMIENETDSVEFEQIQKLKNFLENMPKNFKDCIMLARNKFEKLFNHNIQDLLTIYPLDKIQNDGSLFWSLPKRPPKIEKFDKNNQFHKQFIIAFGVLMAQNFNIQIPEDIGSEQIQERVLEIYLQDVKIKEHKLTEEKIKNIQDEVEKKDQNDKKNEKQNEKTNQQKINQNNIQIEKQNLIEEICQIFSEFLKYDKKNNYVKIQKKMSINNLICPIEFEKDDDNNFHIDFLTSMTNIRAYNYGLEQMEWIDVKLKAGRILPALATTTSSIAGLQCIEMIKVLTLGIKNRKLENFKNSYMNLAIPFLQQSEPGIYPKYKITQQITVNIWDKWEINIIKGENDFIEGLFSQLQNKYGIFPVDLIQGTSQIYIKDLYKNKKDEDKKIRYRKLIQMLNLDDADEKYADVNITFTQENQDNQEIQQGFRNKIQQRKYIQGVPLIRLKFNY</sequence>
<evidence type="ECO:0000313" key="18">
    <source>
        <dbReference type="Proteomes" id="UP000054937"/>
    </source>
</evidence>
<keyword evidence="4" id="KW-0436">Ligase</keyword>
<evidence type="ECO:0000256" key="5">
    <source>
        <dbReference type="ARBA" id="ARBA00022723"/>
    </source>
</evidence>
<dbReference type="SUPFAM" id="SSF69572">
    <property type="entry name" value="Activating enzymes of the ubiquitin-like proteins"/>
    <property type="match status" value="2"/>
</dbReference>
<evidence type="ECO:0000256" key="4">
    <source>
        <dbReference type="ARBA" id="ARBA00022598"/>
    </source>
</evidence>
<organism evidence="17 18">
    <name type="scientific">Pseudocohnilembus persalinus</name>
    <name type="common">Ciliate</name>
    <dbReference type="NCBI Taxonomy" id="266149"/>
    <lineage>
        <taxon>Eukaryota</taxon>
        <taxon>Sar</taxon>
        <taxon>Alveolata</taxon>
        <taxon>Ciliophora</taxon>
        <taxon>Intramacronucleata</taxon>
        <taxon>Oligohymenophorea</taxon>
        <taxon>Scuticociliatia</taxon>
        <taxon>Philasterida</taxon>
        <taxon>Pseudocohnilembidae</taxon>
        <taxon>Pseudocohnilembus</taxon>
    </lineage>
</organism>
<evidence type="ECO:0000256" key="13">
    <source>
        <dbReference type="SAM" id="Coils"/>
    </source>
</evidence>
<dbReference type="InterPro" id="IPR000608">
    <property type="entry name" value="UBC"/>
</dbReference>
<name>A0A0V0R0H3_PSEPJ</name>
<dbReference type="Pfam" id="PF00899">
    <property type="entry name" value="ThiF"/>
    <property type="match status" value="2"/>
</dbReference>
<dbReference type="SMART" id="SM00212">
    <property type="entry name" value="UBCc"/>
    <property type="match status" value="1"/>
</dbReference>
<dbReference type="PROSITE" id="PS51746">
    <property type="entry name" value="PPM_2"/>
    <property type="match status" value="1"/>
</dbReference>
<dbReference type="PANTHER" id="PTHR10953">
    <property type="entry name" value="UBIQUITIN-ACTIVATING ENZYME E1"/>
    <property type="match status" value="1"/>
</dbReference>
<dbReference type="InterPro" id="IPR001932">
    <property type="entry name" value="PPM-type_phosphatase-like_dom"/>
</dbReference>
<dbReference type="InterPro" id="IPR000222">
    <property type="entry name" value="PP2C_BS"/>
</dbReference>
<dbReference type="GO" id="GO:0005737">
    <property type="term" value="C:cytoplasm"/>
    <property type="evidence" value="ECO:0007669"/>
    <property type="project" value="TreeGrafter"/>
</dbReference>
<dbReference type="InterPro" id="IPR033127">
    <property type="entry name" value="UBQ-activ_enz_E1_Cys_AS"/>
</dbReference>
<dbReference type="InterPro" id="IPR019572">
    <property type="entry name" value="UBA_E1_SCCH"/>
</dbReference>
<keyword evidence="5" id="KW-0479">Metal-binding</keyword>
<dbReference type="InterPro" id="IPR016135">
    <property type="entry name" value="UBQ-conjugating_enzyme/RWD"/>
</dbReference>
<feature type="coiled-coil region" evidence="13">
    <location>
        <begin position="74"/>
        <end position="119"/>
    </location>
</feature>
<evidence type="ECO:0000313" key="17">
    <source>
        <dbReference type="EMBL" id="KRX07656.1"/>
    </source>
</evidence>
<comment type="pathway">
    <text evidence="2">Protein modification; protein ubiquitination.</text>
</comment>
<dbReference type="InterPro" id="IPR000594">
    <property type="entry name" value="ThiF_NAD_FAD-bd"/>
</dbReference>
<feature type="region of interest" description="Disordered" evidence="14">
    <location>
        <begin position="2050"/>
        <end position="2075"/>
    </location>
</feature>
<dbReference type="SUPFAM" id="SSF81606">
    <property type="entry name" value="PP2C-like"/>
    <property type="match status" value="1"/>
</dbReference>
<dbReference type="CDD" id="cd23810">
    <property type="entry name" value="UBCc_BIRC6"/>
    <property type="match status" value="1"/>
</dbReference>
<evidence type="ECO:0000256" key="6">
    <source>
        <dbReference type="ARBA" id="ARBA00022741"/>
    </source>
</evidence>
<dbReference type="SUPFAM" id="SSF54495">
    <property type="entry name" value="UBC-like"/>
    <property type="match status" value="1"/>
</dbReference>
<dbReference type="Gene3D" id="1.10.10.2660">
    <property type="entry name" value="Ubiquitin-activating enzyme E1, SCCH domain"/>
    <property type="match status" value="1"/>
</dbReference>
<feature type="domain" description="UBC core" evidence="15">
    <location>
        <begin position="945"/>
        <end position="1113"/>
    </location>
</feature>
<keyword evidence="6" id="KW-0547">Nucleotide-binding</keyword>
<dbReference type="InterPro" id="IPR036457">
    <property type="entry name" value="PPM-type-like_dom_sf"/>
</dbReference>
<comment type="subcellular location">
    <subcellularLocation>
        <location evidence="1">Membrane</location>
        <topology evidence="1">Peripheral membrane protein</topology>
    </subcellularLocation>
</comment>
<dbReference type="InParanoid" id="A0A0V0R0H3"/>
<dbReference type="InterPro" id="IPR000011">
    <property type="entry name" value="UBQ/SUMO-activ_enz_E1-like"/>
</dbReference>
<accession>A0A0V0R0H3</accession>
<dbReference type="GO" id="GO:0016925">
    <property type="term" value="P:protein sumoylation"/>
    <property type="evidence" value="ECO:0007669"/>
    <property type="project" value="TreeGrafter"/>
</dbReference>
<evidence type="ECO:0000256" key="12">
    <source>
        <dbReference type="RuleBase" id="RU003465"/>
    </source>
</evidence>
<dbReference type="CDD" id="cd00143">
    <property type="entry name" value="PP2Cc"/>
    <property type="match status" value="1"/>
</dbReference>
<feature type="region of interest" description="Disordered" evidence="14">
    <location>
        <begin position="598"/>
        <end position="663"/>
    </location>
</feature>
<dbReference type="InterPro" id="IPR018965">
    <property type="entry name" value="Ub-activating_enz_E1_C"/>
</dbReference>
<feature type="compositionally biased region" description="Basic and acidic residues" evidence="14">
    <location>
        <begin position="598"/>
        <end position="624"/>
    </location>
</feature>
<reference evidence="17 18" key="1">
    <citation type="journal article" date="2015" name="Sci. Rep.">
        <title>Genome of the facultative scuticociliatosis pathogen Pseudocohnilembus persalinus provides insight into its virulence through horizontal gene transfer.</title>
        <authorList>
            <person name="Xiong J."/>
            <person name="Wang G."/>
            <person name="Cheng J."/>
            <person name="Tian M."/>
            <person name="Pan X."/>
            <person name="Warren A."/>
            <person name="Jiang C."/>
            <person name="Yuan D."/>
            <person name="Miao W."/>
        </authorList>
    </citation>
    <scope>NUCLEOTIDE SEQUENCE [LARGE SCALE GENOMIC DNA]</scope>
    <source>
        <strain evidence="17">36N120E</strain>
    </source>
</reference>
<dbReference type="SMART" id="SM00985">
    <property type="entry name" value="UBA_e1_C"/>
    <property type="match status" value="1"/>
</dbReference>
<dbReference type="GO" id="GO:0016020">
    <property type="term" value="C:membrane"/>
    <property type="evidence" value="ECO:0007669"/>
    <property type="project" value="UniProtKB-SubCell"/>
</dbReference>
<evidence type="ECO:0000256" key="2">
    <source>
        <dbReference type="ARBA" id="ARBA00004906"/>
    </source>
</evidence>
<dbReference type="SMART" id="SM00332">
    <property type="entry name" value="PP2Cc"/>
    <property type="match status" value="1"/>
</dbReference>
<dbReference type="EMBL" id="LDAU01000082">
    <property type="protein sequence ID" value="KRX07656.1"/>
    <property type="molecule type" value="Genomic_DNA"/>
</dbReference>
<dbReference type="GO" id="GO:0031510">
    <property type="term" value="C:SUMO activating enzyme complex"/>
    <property type="evidence" value="ECO:0007669"/>
    <property type="project" value="TreeGrafter"/>
</dbReference>
<dbReference type="Pfam" id="PF10585">
    <property type="entry name" value="UBA_E1_SCCH"/>
    <property type="match status" value="1"/>
</dbReference>
<feature type="compositionally biased region" description="Basic and acidic residues" evidence="14">
    <location>
        <begin position="652"/>
        <end position="663"/>
    </location>
</feature>
<dbReference type="Pfam" id="PF00481">
    <property type="entry name" value="PP2C"/>
    <property type="match status" value="1"/>
</dbReference>
<evidence type="ECO:0000256" key="11">
    <source>
        <dbReference type="PROSITE-ProRule" id="PRU10132"/>
    </source>
</evidence>
<proteinExistence type="inferred from homology"/>
<dbReference type="PROSITE" id="PS00865">
    <property type="entry name" value="UBIQUITIN_ACTIVAT_2"/>
    <property type="match status" value="1"/>
</dbReference>
<protein>
    <submittedName>
        <fullName evidence="17">Ubiquitin-conjugating enzyme/RWD-like protein</fullName>
    </submittedName>
</protein>
<comment type="similarity">
    <text evidence="12">Belongs to the PP2C family.</text>
</comment>
<keyword evidence="8 12" id="KW-0378">Hydrolase</keyword>
<dbReference type="UniPathway" id="UPA00143"/>
<dbReference type="Gene3D" id="3.60.40.10">
    <property type="entry name" value="PPM-type phosphatase domain"/>
    <property type="match status" value="1"/>
</dbReference>
<keyword evidence="18" id="KW-1185">Reference proteome</keyword>
<evidence type="ECO:0000259" key="15">
    <source>
        <dbReference type="PROSITE" id="PS50127"/>
    </source>
</evidence>
<keyword evidence="10 12" id="KW-0904">Protein phosphatase</keyword>
<dbReference type="GO" id="GO:0004721">
    <property type="term" value="F:phosphoprotein phosphatase activity"/>
    <property type="evidence" value="ECO:0007669"/>
    <property type="project" value="UniProtKB-KW"/>
</dbReference>
<evidence type="ECO:0000256" key="3">
    <source>
        <dbReference type="ARBA" id="ARBA00005673"/>
    </source>
</evidence>
<dbReference type="GO" id="GO:0019948">
    <property type="term" value="F:SUMO activating enzyme activity"/>
    <property type="evidence" value="ECO:0007669"/>
    <property type="project" value="TreeGrafter"/>
</dbReference>
<feature type="domain" description="PPM-type phosphatase" evidence="16">
    <location>
        <begin position="23"/>
        <end position="306"/>
    </location>
</feature>
<evidence type="ECO:0000256" key="10">
    <source>
        <dbReference type="ARBA" id="ARBA00022912"/>
    </source>
</evidence>
<evidence type="ECO:0000256" key="14">
    <source>
        <dbReference type="SAM" id="MobiDB-lite"/>
    </source>
</evidence>
<evidence type="ECO:0000256" key="9">
    <source>
        <dbReference type="ARBA" id="ARBA00022840"/>
    </source>
</evidence>
<dbReference type="InterPro" id="IPR042449">
    <property type="entry name" value="Ub-E1_IAD_1"/>
</dbReference>
<dbReference type="Gene3D" id="3.40.50.720">
    <property type="entry name" value="NAD(P)-binding Rossmann-like Domain"/>
    <property type="match status" value="2"/>
</dbReference>
<evidence type="ECO:0000256" key="8">
    <source>
        <dbReference type="ARBA" id="ARBA00022801"/>
    </source>
</evidence>
<dbReference type="PROSITE" id="PS50127">
    <property type="entry name" value="UBC_2"/>
    <property type="match status" value="1"/>
</dbReference>
<dbReference type="PANTHER" id="PTHR10953:SF4">
    <property type="entry name" value="UBIQUITIN-ACTIVATING ENZYME E1 C-TERMINAL DOMAIN-CONTAINING PROTEIN"/>
    <property type="match status" value="1"/>
</dbReference>